<dbReference type="RefSeq" id="WP_010801709.1">
    <property type="nucleotide sequence ID" value="NZ_AP031410.1"/>
</dbReference>
<evidence type="ECO:0008006" key="2">
    <source>
        <dbReference type="Google" id="ProtNLM"/>
    </source>
</evidence>
<name>A0A6G1ZBH9_9BACT</name>
<dbReference type="EMBL" id="WKLP01000008">
    <property type="protein sequence ID" value="MRY11316.1"/>
    <property type="molecule type" value="Genomic_DNA"/>
</dbReference>
<sequence length="159" mass="18399">MNTNDLIPTIAKIKKPAKSRYMKPDSVKQLEEDYFDWKYRDSSIPKHCRFKTSFRDDTANSLAKCIDAWSKVNNAFYQRQNSQGQYDSHLGCWRKSGTTKGIADVQVTYNGKVYNFEIKIGKDRQSDIQRDVEAKIKAAGGHYAIVKCYDDFLNEINNH</sequence>
<dbReference type="GO" id="GO:0003676">
    <property type="term" value="F:nucleic acid binding"/>
    <property type="evidence" value="ECO:0007669"/>
    <property type="project" value="InterPro"/>
</dbReference>
<accession>A0A6G1ZBH9</accession>
<evidence type="ECO:0000313" key="1">
    <source>
        <dbReference type="EMBL" id="MRY11316.1"/>
    </source>
</evidence>
<proteinExistence type="predicted"/>
<dbReference type="AlphaFoldDB" id="A0A6G1ZBH9"/>
<reference evidence="1" key="1">
    <citation type="journal article" date="2019" name="Nat. Med.">
        <title>A library of human gut bacterial isolates paired with longitudinal multiomics data enables mechanistic microbiome research.</title>
        <authorList>
            <person name="Poyet M."/>
            <person name="Groussin M."/>
            <person name="Gibbons S.M."/>
            <person name="Avila-Pacheco J."/>
            <person name="Jiang X."/>
            <person name="Kearney S.M."/>
            <person name="Perrotta A.R."/>
            <person name="Berdy B."/>
            <person name="Zhao S."/>
            <person name="Lieberman T.D."/>
            <person name="Swanson P.K."/>
            <person name="Smith M."/>
            <person name="Roesemann S."/>
            <person name="Alexander J.E."/>
            <person name="Rich S.A."/>
            <person name="Livny J."/>
            <person name="Vlamakis H."/>
            <person name="Clish C."/>
            <person name="Bullock K."/>
            <person name="Deik A."/>
            <person name="Scott J."/>
            <person name="Pierce K.A."/>
            <person name="Xavier R.J."/>
            <person name="Alm E.J."/>
        </authorList>
    </citation>
    <scope>NUCLEOTIDE SEQUENCE</scope>
    <source>
        <strain evidence="1">BIOML-A4</strain>
    </source>
</reference>
<dbReference type="InterPro" id="IPR011856">
    <property type="entry name" value="tRNA_endonuc-like_dom_sf"/>
</dbReference>
<dbReference type="Gene3D" id="3.40.1350.10">
    <property type="match status" value="1"/>
</dbReference>
<organism evidence="1">
    <name type="scientific">Parabacteroides goldsteinii</name>
    <dbReference type="NCBI Taxonomy" id="328812"/>
    <lineage>
        <taxon>Bacteria</taxon>
        <taxon>Pseudomonadati</taxon>
        <taxon>Bacteroidota</taxon>
        <taxon>Bacteroidia</taxon>
        <taxon>Bacteroidales</taxon>
        <taxon>Tannerellaceae</taxon>
        <taxon>Parabacteroides</taxon>
    </lineage>
</organism>
<gene>
    <name evidence="1" type="ORF">GKE01_07500</name>
</gene>
<protein>
    <recommendedName>
        <fullName evidence="2">VRR-NUC domain-containing protein</fullName>
    </recommendedName>
</protein>
<comment type="caution">
    <text evidence="1">The sequence shown here is derived from an EMBL/GenBank/DDBJ whole genome shotgun (WGS) entry which is preliminary data.</text>
</comment>